<dbReference type="Pfam" id="PF05636">
    <property type="entry name" value="HIGH_NTase1"/>
    <property type="match status" value="1"/>
</dbReference>
<keyword evidence="3" id="KW-0547">Nucleotide-binding</keyword>
<evidence type="ECO:0000256" key="3">
    <source>
        <dbReference type="HAMAP-Rule" id="MF_01539"/>
    </source>
</evidence>
<dbReference type="Gene3D" id="3.40.50.620">
    <property type="entry name" value="HUPs"/>
    <property type="match status" value="1"/>
</dbReference>
<comment type="similarity">
    <text evidence="3">Belongs to the TmcAL family.</text>
</comment>
<keyword evidence="3" id="KW-0067">ATP-binding</keyword>
<dbReference type="GO" id="GO:0006400">
    <property type="term" value="P:tRNA modification"/>
    <property type="evidence" value="ECO:0007669"/>
    <property type="project" value="UniProtKB-UniRule"/>
</dbReference>
<evidence type="ECO:0000256" key="1">
    <source>
        <dbReference type="ARBA" id="ARBA00022598"/>
    </source>
</evidence>
<reference evidence="5" key="1">
    <citation type="submission" date="2015-01" db="EMBL/GenBank/DDBJ databases">
        <authorList>
            <person name="Andreevskaya M."/>
        </authorList>
    </citation>
    <scope>NUCLEOTIDE SEQUENCE [LARGE SCALE GENOMIC DNA]</scope>
    <source>
        <strain evidence="5">MKFS47</strain>
    </source>
</reference>
<evidence type="ECO:0000313" key="4">
    <source>
        <dbReference type="EMBL" id="CEN27337.1"/>
    </source>
</evidence>
<keyword evidence="3" id="KW-0694">RNA-binding</keyword>
<dbReference type="HAMAP" id="MF_01539">
    <property type="entry name" value="TmcAL"/>
    <property type="match status" value="1"/>
</dbReference>
<evidence type="ECO:0000313" key="5">
    <source>
        <dbReference type="Proteomes" id="UP000033166"/>
    </source>
</evidence>
<keyword evidence="2 3" id="KW-0819">tRNA processing</keyword>
<keyword evidence="3" id="KW-0820">tRNA-binding</keyword>
<dbReference type="InterPro" id="IPR014729">
    <property type="entry name" value="Rossmann-like_a/b/a_fold"/>
</dbReference>
<name>A0A0D6DTZ9_9LACT</name>
<keyword evidence="3" id="KW-0963">Cytoplasm</keyword>
<feature type="binding site" evidence="3">
    <location>
        <begin position="6"/>
        <end position="19"/>
    </location>
    <ligand>
        <name>ATP</name>
        <dbReference type="ChEBI" id="CHEBI:30616"/>
    </ligand>
</feature>
<organism evidence="4 5">
    <name type="scientific">Pseudolactococcus piscium MKFS47</name>
    <dbReference type="NCBI Taxonomy" id="297352"/>
    <lineage>
        <taxon>Bacteria</taxon>
        <taxon>Bacillati</taxon>
        <taxon>Bacillota</taxon>
        <taxon>Bacilli</taxon>
        <taxon>Lactobacillales</taxon>
        <taxon>Streptococcaceae</taxon>
        <taxon>Pseudolactococcus</taxon>
    </lineage>
</organism>
<evidence type="ECO:0000256" key="2">
    <source>
        <dbReference type="ARBA" id="ARBA00022694"/>
    </source>
</evidence>
<dbReference type="InterPro" id="IPR008513">
    <property type="entry name" value="tRNA(Met)_cyd_acetate_ligase"/>
</dbReference>
<dbReference type="AlphaFoldDB" id="A0A0D6DTZ9"/>
<dbReference type="HOGENOM" id="CLU_038915_0_2_9"/>
<accession>A0A0D6DTZ9</accession>
<dbReference type="EMBL" id="LN774769">
    <property type="protein sequence ID" value="CEN27337.1"/>
    <property type="molecule type" value="Genomic_DNA"/>
</dbReference>
<feature type="binding site" evidence="3">
    <location>
        <position position="95"/>
    </location>
    <ligand>
        <name>ATP</name>
        <dbReference type="ChEBI" id="CHEBI:30616"/>
    </ligand>
</feature>
<dbReference type="PANTHER" id="PTHR37825:SF1">
    <property type="entry name" value="TRNA(MET) CYTIDINE ACETATE LIGASE"/>
    <property type="match status" value="1"/>
</dbReference>
<comment type="catalytic activity">
    <reaction evidence="3">
        <text>cytidine(34) in elongator tRNA(Met) + acetate + ATP = N(4)-acetylcytidine(34) in elongator tRNA(Met) + AMP + diphosphate</text>
        <dbReference type="Rhea" id="RHEA:58144"/>
        <dbReference type="Rhea" id="RHEA-COMP:10693"/>
        <dbReference type="Rhea" id="RHEA-COMP:10694"/>
        <dbReference type="ChEBI" id="CHEBI:30089"/>
        <dbReference type="ChEBI" id="CHEBI:30616"/>
        <dbReference type="ChEBI" id="CHEBI:33019"/>
        <dbReference type="ChEBI" id="CHEBI:74900"/>
        <dbReference type="ChEBI" id="CHEBI:82748"/>
        <dbReference type="ChEBI" id="CHEBI:456215"/>
    </reaction>
</comment>
<keyword evidence="1 3" id="KW-0436">Ligase</keyword>
<dbReference type="GO" id="GO:0005524">
    <property type="term" value="F:ATP binding"/>
    <property type="evidence" value="ECO:0007669"/>
    <property type="project" value="UniProtKB-KW"/>
</dbReference>
<dbReference type="SUPFAM" id="SSF52374">
    <property type="entry name" value="Nucleotidylyl transferase"/>
    <property type="match status" value="1"/>
</dbReference>
<comment type="function">
    <text evidence="3">Catalyzes the formation of N(4)-acetylcytidine (ac(4)C) at the wobble position of elongator tRNA(Met), using acetate and ATP as substrates. First activates an acetate ion to form acetyladenylate (Ac-AMP) and then transfers the acetyl group to tRNA to form ac(4)C34.</text>
</comment>
<sequence length="362" mass="40344">MISGVIAEFNPFHNGHNYLLSQASGLKIVVMSGNWMQRGEPAIVDKWTRAQMALENGADIIVELPFFASVQSADYFAEYAIGILSDLGVEQLVFGTDSDHVDYDRLCHIYKTQSEDIQAFLDGLPDHLSYPQKTQKMWEVFTGIDFDGNTPNHILALAYTKAIAKLESNISLQAIPRIGSGFHDDKLSEFASATAIRAHAESDLSAVMPSFQAFKSAPKVAWTNYFSLLKYKVMSTSLVDLPHLFQVNDELAVRLKKAIKVAASFDELVDAVATKRYTKARIRRLLTYILINVSKSQTYEKAHPHILGFSSAGRAYLKDYDVVTKVGKSYTDSLTLQADAVYRLGNVGLPEQNYGRIPIMRT</sequence>
<dbReference type="NCBIfam" id="NF010191">
    <property type="entry name" value="PRK13670.1"/>
    <property type="match status" value="1"/>
</dbReference>
<feature type="binding site" evidence="3">
    <location>
        <position position="152"/>
    </location>
    <ligand>
        <name>ATP</name>
        <dbReference type="ChEBI" id="CHEBI:30616"/>
    </ligand>
</feature>
<dbReference type="EC" id="6.3.4.-" evidence="3"/>
<dbReference type="GO" id="GO:0005737">
    <property type="term" value="C:cytoplasm"/>
    <property type="evidence" value="ECO:0007669"/>
    <property type="project" value="UniProtKB-SubCell"/>
</dbReference>
<gene>
    <name evidence="3" type="primary">tmcAL</name>
    <name evidence="4" type="ORF">LACPI_0137</name>
</gene>
<feature type="binding site" evidence="3">
    <location>
        <begin position="177"/>
        <end position="178"/>
    </location>
    <ligand>
        <name>ATP</name>
        <dbReference type="ChEBI" id="CHEBI:30616"/>
    </ligand>
</feature>
<dbReference type="KEGG" id="lpk:LACPI_0137"/>
<protein>
    <recommendedName>
        <fullName evidence="3">tRNA(Met) cytidine acetate ligase</fullName>
        <ecNumber evidence="3">6.3.4.-</ecNumber>
    </recommendedName>
</protein>
<dbReference type="Proteomes" id="UP000033166">
    <property type="component" value="Chromosome I"/>
</dbReference>
<dbReference type="GO" id="GO:0016879">
    <property type="term" value="F:ligase activity, forming carbon-nitrogen bonds"/>
    <property type="evidence" value="ECO:0007669"/>
    <property type="project" value="UniProtKB-UniRule"/>
</dbReference>
<proteinExistence type="inferred from homology"/>
<comment type="subcellular location">
    <subcellularLocation>
        <location evidence="3">Cytoplasm</location>
    </subcellularLocation>
</comment>
<dbReference type="STRING" id="1364.LP2241_10116"/>
<dbReference type="GO" id="GO:0000049">
    <property type="term" value="F:tRNA binding"/>
    <property type="evidence" value="ECO:0007669"/>
    <property type="project" value="UniProtKB-KW"/>
</dbReference>
<dbReference type="PANTHER" id="PTHR37825">
    <property type="entry name" value="TRNA(MET) CYTIDINE ACETATE LIGASE"/>
    <property type="match status" value="1"/>
</dbReference>